<evidence type="ECO:0000313" key="2">
    <source>
        <dbReference type="Proteomes" id="UP000184510"/>
    </source>
</evidence>
<dbReference type="EMBL" id="FQYR01000004">
    <property type="protein sequence ID" value="SHJ77324.1"/>
    <property type="molecule type" value="Genomic_DNA"/>
</dbReference>
<protein>
    <submittedName>
        <fullName evidence="1">Uncharacterized protein</fullName>
    </submittedName>
</protein>
<proteinExistence type="predicted"/>
<dbReference type="STRING" id="1123071.SAMN02745181_2570"/>
<reference evidence="1 2" key="1">
    <citation type="submission" date="2016-11" db="EMBL/GenBank/DDBJ databases">
        <authorList>
            <person name="Jaros S."/>
            <person name="Januszkiewicz K."/>
            <person name="Wedrychowicz H."/>
        </authorList>
    </citation>
    <scope>NUCLEOTIDE SEQUENCE [LARGE SCALE GENOMIC DNA]</scope>
    <source>
        <strain evidence="1 2">DSM 18772</strain>
    </source>
</reference>
<dbReference type="Proteomes" id="UP000184510">
    <property type="component" value="Unassembled WGS sequence"/>
</dbReference>
<accession>A0A1M6M1I9</accession>
<dbReference type="InParanoid" id="A0A1M6M1I9"/>
<gene>
    <name evidence="1" type="ORF">SAMN02745181_2570</name>
</gene>
<dbReference type="AlphaFoldDB" id="A0A1M6M1I9"/>
<name>A0A1M6M1I9_9BACT</name>
<organism evidence="1 2">
    <name type="scientific">Rubritalea squalenifaciens DSM 18772</name>
    <dbReference type="NCBI Taxonomy" id="1123071"/>
    <lineage>
        <taxon>Bacteria</taxon>
        <taxon>Pseudomonadati</taxon>
        <taxon>Verrucomicrobiota</taxon>
        <taxon>Verrucomicrobiia</taxon>
        <taxon>Verrucomicrobiales</taxon>
        <taxon>Rubritaleaceae</taxon>
        <taxon>Rubritalea</taxon>
    </lineage>
</organism>
<sequence length="56" mass="6400">MNTLLSKVVSTAANFSHPFGVLATHNKDQIIKEQQIIWYENRPLASHCTQMRQSDT</sequence>
<keyword evidence="2" id="KW-1185">Reference proteome</keyword>
<evidence type="ECO:0000313" key="1">
    <source>
        <dbReference type="EMBL" id="SHJ77324.1"/>
    </source>
</evidence>